<sequence>MKLYRERIKADPEKHDEMKKYEKERKAKYRERKKTLNNNSTSNRLMEEWNRSDQSYFSTEQEKDIAMKKVLDALLKDDAKRKEILPFLMNRVFSSSQSKSAVKGVDPKN</sequence>
<proteinExistence type="predicted"/>
<feature type="compositionally biased region" description="Basic residues" evidence="1">
    <location>
        <begin position="26"/>
        <end position="35"/>
    </location>
</feature>
<dbReference type="AlphaFoldDB" id="A0A1J1HTA9"/>
<feature type="compositionally biased region" description="Basic and acidic residues" evidence="1">
    <location>
        <begin position="1"/>
        <end position="25"/>
    </location>
</feature>
<name>A0A1J1HTA9_9DIPT</name>
<gene>
    <name evidence="2" type="ORF">CLUMA_CG004911</name>
</gene>
<dbReference type="Proteomes" id="UP000183832">
    <property type="component" value="Unassembled WGS sequence"/>
</dbReference>
<accession>A0A1J1HTA9</accession>
<dbReference type="EMBL" id="CVRI01000020">
    <property type="protein sequence ID" value="CRK91229.1"/>
    <property type="molecule type" value="Genomic_DNA"/>
</dbReference>
<keyword evidence="3" id="KW-1185">Reference proteome</keyword>
<evidence type="ECO:0000256" key="1">
    <source>
        <dbReference type="SAM" id="MobiDB-lite"/>
    </source>
</evidence>
<protein>
    <submittedName>
        <fullName evidence="2">CLUMA_CG004911, isoform A</fullName>
    </submittedName>
</protein>
<feature type="region of interest" description="Disordered" evidence="1">
    <location>
        <begin position="1"/>
        <end position="47"/>
    </location>
</feature>
<organism evidence="2 3">
    <name type="scientific">Clunio marinus</name>
    <dbReference type="NCBI Taxonomy" id="568069"/>
    <lineage>
        <taxon>Eukaryota</taxon>
        <taxon>Metazoa</taxon>
        <taxon>Ecdysozoa</taxon>
        <taxon>Arthropoda</taxon>
        <taxon>Hexapoda</taxon>
        <taxon>Insecta</taxon>
        <taxon>Pterygota</taxon>
        <taxon>Neoptera</taxon>
        <taxon>Endopterygota</taxon>
        <taxon>Diptera</taxon>
        <taxon>Nematocera</taxon>
        <taxon>Chironomoidea</taxon>
        <taxon>Chironomidae</taxon>
        <taxon>Clunio</taxon>
    </lineage>
</organism>
<reference evidence="2 3" key="1">
    <citation type="submission" date="2015-04" db="EMBL/GenBank/DDBJ databases">
        <authorList>
            <person name="Syromyatnikov M.Y."/>
            <person name="Popov V.N."/>
        </authorList>
    </citation>
    <scope>NUCLEOTIDE SEQUENCE [LARGE SCALE GENOMIC DNA]</scope>
</reference>
<evidence type="ECO:0000313" key="3">
    <source>
        <dbReference type="Proteomes" id="UP000183832"/>
    </source>
</evidence>
<evidence type="ECO:0000313" key="2">
    <source>
        <dbReference type="EMBL" id="CRK91229.1"/>
    </source>
</evidence>